<evidence type="ECO:0000313" key="5">
    <source>
        <dbReference type="EMBL" id="KRR26780.1"/>
    </source>
</evidence>
<dbReference type="GO" id="GO:0008967">
    <property type="term" value="F:phosphoglycolate phosphatase activity"/>
    <property type="evidence" value="ECO:0007669"/>
    <property type="project" value="UniProtKB-EC"/>
</dbReference>
<dbReference type="SUPFAM" id="SSF56784">
    <property type="entry name" value="HAD-like"/>
    <property type="match status" value="1"/>
</dbReference>
<evidence type="ECO:0000256" key="2">
    <source>
        <dbReference type="ARBA" id="ARBA00004818"/>
    </source>
</evidence>
<comment type="caution">
    <text evidence="5">The sequence shown here is derived from an EMBL/GenBank/DDBJ whole genome shotgun (WGS) entry which is preliminary data.</text>
</comment>
<proteinExistence type="inferred from homology"/>
<evidence type="ECO:0000256" key="3">
    <source>
        <dbReference type="ARBA" id="ARBA00006171"/>
    </source>
</evidence>
<dbReference type="EC" id="3.1.3.18" evidence="4"/>
<accession>A0A0R3N446</accession>
<dbReference type="Proteomes" id="UP000051660">
    <property type="component" value="Unassembled WGS sequence"/>
</dbReference>
<evidence type="ECO:0000313" key="6">
    <source>
        <dbReference type="Proteomes" id="UP000051660"/>
    </source>
</evidence>
<dbReference type="Pfam" id="PF00702">
    <property type="entry name" value="Hydrolase"/>
    <property type="match status" value="1"/>
</dbReference>
<name>A0A0R3N446_9BRAD</name>
<dbReference type="SFLD" id="SFLDG01129">
    <property type="entry name" value="C1.5:_HAD__Beta-PGM__Phosphata"/>
    <property type="match status" value="1"/>
</dbReference>
<dbReference type="Gene3D" id="1.10.150.520">
    <property type="match status" value="1"/>
</dbReference>
<protein>
    <recommendedName>
        <fullName evidence="4">phosphoglycolate phosphatase</fullName>
        <ecNumber evidence="4">3.1.3.18</ecNumber>
    </recommendedName>
</protein>
<dbReference type="RefSeq" id="WP_057856866.1">
    <property type="nucleotide sequence ID" value="NZ_LLYB01000043.1"/>
</dbReference>
<comment type="pathway">
    <text evidence="2">Organic acid metabolism; glycolate biosynthesis; glycolate from 2-phosphoglycolate: step 1/1.</text>
</comment>
<dbReference type="GO" id="GO:0006281">
    <property type="term" value="P:DNA repair"/>
    <property type="evidence" value="ECO:0007669"/>
    <property type="project" value="TreeGrafter"/>
</dbReference>
<gene>
    <name evidence="5" type="ORF">CQ14_20595</name>
</gene>
<dbReference type="OrthoDB" id="9807630at2"/>
<sequence length="228" mass="25260">MSLDWDAVRFVVFDVDGTLYRQRRLRFRMARDILLHALLKRDLNVIAVLARYRRIRERMGDEAAIDFEPALIAQTAAATANSPDAVRAIVSEWIERRPLGYLAACLYPGVTQLFAGLRQSGRPIGILSDYPAQAKLEALGLTADHVVFAGDEGIESLKPHPRGLEFLIAAVGVKPHQTLVIGDRVDRDGLVARRVGAQALIRSSSSIDGWQTFARFDDALFLPVLARS</sequence>
<dbReference type="Gene3D" id="3.40.50.1000">
    <property type="entry name" value="HAD superfamily/HAD-like"/>
    <property type="match status" value="1"/>
</dbReference>
<dbReference type="PANTHER" id="PTHR43434:SF1">
    <property type="entry name" value="PHOSPHOGLYCOLATE PHOSPHATASE"/>
    <property type="match status" value="1"/>
</dbReference>
<comment type="similarity">
    <text evidence="3">Belongs to the HAD-like hydrolase superfamily. CbbY/CbbZ/Gph/YieH family.</text>
</comment>
<evidence type="ECO:0000256" key="1">
    <source>
        <dbReference type="ARBA" id="ARBA00000830"/>
    </source>
</evidence>
<dbReference type="InterPro" id="IPR050155">
    <property type="entry name" value="HAD-like_hydrolase_sf"/>
</dbReference>
<comment type="catalytic activity">
    <reaction evidence="1">
        <text>2-phosphoglycolate + H2O = glycolate + phosphate</text>
        <dbReference type="Rhea" id="RHEA:14369"/>
        <dbReference type="ChEBI" id="CHEBI:15377"/>
        <dbReference type="ChEBI" id="CHEBI:29805"/>
        <dbReference type="ChEBI" id="CHEBI:43474"/>
        <dbReference type="ChEBI" id="CHEBI:58033"/>
        <dbReference type="EC" id="3.1.3.18"/>
    </reaction>
</comment>
<dbReference type="EMBL" id="LLYB01000043">
    <property type="protein sequence ID" value="KRR26780.1"/>
    <property type="molecule type" value="Genomic_DNA"/>
</dbReference>
<dbReference type="InterPro" id="IPR036412">
    <property type="entry name" value="HAD-like_sf"/>
</dbReference>
<evidence type="ECO:0000256" key="4">
    <source>
        <dbReference type="ARBA" id="ARBA00013078"/>
    </source>
</evidence>
<dbReference type="InterPro" id="IPR023214">
    <property type="entry name" value="HAD_sf"/>
</dbReference>
<dbReference type="PANTHER" id="PTHR43434">
    <property type="entry name" value="PHOSPHOGLYCOLATE PHOSPHATASE"/>
    <property type="match status" value="1"/>
</dbReference>
<dbReference type="SFLD" id="SFLDS00003">
    <property type="entry name" value="Haloacid_Dehalogenase"/>
    <property type="match status" value="1"/>
</dbReference>
<dbReference type="GO" id="GO:0005829">
    <property type="term" value="C:cytosol"/>
    <property type="evidence" value="ECO:0007669"/>
    <property type="project" value="TreeGrafter"/>
</dbReference>
<organism evidence="5 6">
    <name type="scientific">Bradyrhizobium lablabi</name>
    <dbReference type="NCBI Taxonomy" id="722472"/>
    <lineage>
        <taxon>Bacteria</taxon>
        <taxon>Pseudomonadati</taxon>
        <taxon>Pseudomonadota</taxon>
        <taxon>Alphaproteobacteria</taxon>
        <taxon>Hyphomicrobiales</taxon>
        <taxon>Nitrobacteraceae</taxon>
        <taxon>Bradyrhizobium</taxon>
    </lineage>
</organism>
<reference evidence="5 6" key="1">
    <citation type="submission" date="2014-03" db="EMBL/GenBank/DDBJ databases">
        <title>Bradyrhizobium valentinum sp. nov., isolated from effective nodules of Lupinus mariae-josephae, a lupine endemic of basic-lime soils in Eastern Spain.</title>
        <authorList>
            <person name="Duran D."/>
            <person name="Rey L."/>
            <person name="Navarro A."/>
            <person name="Busquets A."/>
            <person name="Imperial J."/>
            <person name="Ruiz-Argueso T."/>
        </authorList>
    </citation>
    <scope>NUCLEOTIDE SEQUENCE [LARGE SCALE GENOMIC DNA]</scope>
    <source>
        <strain evidence="5 6">CCBAU 23086</strain>
    </source>
</reference>
<dbReference type="AlphaFoldDB" id="A0A0R3N446"/>